<dbReference type="PANTHER" id="PTHR44329:SF128">
    <property type="entry name" value="SERINE_THREONINE-PROTEIN KINASE STY46"/>
    <property type="match status" value="1"/>
</dbReference>
<dbReference type="eggNOG" id="KOG0192">
    <property type="taxonomic scope" value="Eukaryota"/>
</dbReference>
<sequence length="480" mass="55109">MASFSASNAGSVRLASPGRSPVSCFWLQCRVANLHPDLYCVVQLFFGSFADWQSDILGGIMRADGNISQISSVAIRNSDYFPRAIRRSRNYEATMSIHRLLSVDLLTWTLSRPQQLIMIERAMRTIRRELNSQVAHAFSTCDGYSLDVFVVDGWSCEDTEGLQSALERLRHHKEAWIKPNLHSNGLRKQGHLKIPFDGKDDWEIDSDQLRLPHKGIICKLVSRYILWARCRHKGLKAGTPCKKSLRRKFSAYGIIYCFNATEFVHSYSLTECLSGGSLYDYLHKHRSALKLPLVLRLGIDVSKGMDYRHQNNILHRDFKAANLRMRTRLLDFGVVRIMTAETETYRWMTPEVIEHKLYDQKADIFSPGIVLCPCLTQLPYDYLAVAVVQKYWKDAGKKILMSDQNFVTANDRLQGNMCSFSRICYGGSFNVWYLRKMVGSNKSQENEERNVRGRKNFQTHASMVPYHISHGWTEAEDKLA</sequence>
<dbReference type="HOGENOM" id="CLU_569121_0_0_1"/>
<dbReference type="GO" id="GO:0005524">
    <property type="term" value="F:ATP binding"/>
    <property type="evidence" value="ECO:0007669"/>
    <property type="project" value="InterPro"/>
</dbReference>
<organism evidence="3">
    <name type="scientific">Selaginella moellendorffii</name>
    <name type="common">Spikemoss</name>
    <dbReference type="NCBI Taxonomy" id="88036"/>
    <lineage>
        <taxon>Eukaryota</taxon>
        <taxon>Viridiplantae</taxon>
        <taxon>Streptophyta</taxon>
        <taxon>Embryophyta</taxon>
        <taxon>Tracheophyta</taxon>
        <taxon>Lycopodiopsida</taxon>
        <taxon>Selaginellales</taxon>
        <taxon>Selaginellaceae</taxon>
        <taxon>Selaginella</taxon>
    </lineage>
</organism>
<dbReference type="InterPro" id="IPR011009">
    <property type="entry name" value="Kinase-like_dom_sf"/>
</dbReference>
<dbReference type="STRING" id="88036.D8RWS8"/>
<proteinExistence type="predicted"/>
<dbReference type="KEGG" id="smo:SELMODRAFT_415644"/>
<gene>
    <name evidence="2" type="ORF">SELMODRAFT_415644</name>
</gene>
<feature type="domain" description="Protein kinase" evidence="1">
    <location>
        <begin position="181"/>
        <end position="480"/>
    </location>
</feature>
<protein>
    <recommendedName>
        <fullName evidence="1">Protein kinase domain-containing protein</fullName>
    </recommendedName>
</protein>
<dbReference type="Pfam" id="PF07714">
    <property type="entry name" value="PK_Tyr_Ser-Thr"/>
    <property type="match status" value="1"/>
</dbReference>
<dbReference type="PANTHER" id="PTHR44329">
    <property type="entry name" value="SERINE/THREONINE-PROTEIN KINASE TNNI3K-RELATED"/>
    <property type="match status" value="1"/>
</dbReference>
<name>D8RWS8_SELML</name>
<reference evidence="2 3" key="1">
    <citation type="journal article" date="2011" name="Science">
        <title>The Selaginella genome identifies genetic changes associated with the evolution of vascular plants.</title>
        <authorList>
            <person name="Banks J.A."/>
            <person name="Nishiyama T."/>
            <person name="Hasebe M."/>
            <person name="Bowman J.L."/>
            <person name="Gribskov M."/>
            <person name="dePamphilis C."/>
            <person name="Albert V.A."/>
            <person name="Aono N."/>
            <person name="Aoyama T."/>
            <person name="Ambrose B.A."/>
            <person name="Ashton N.W."/>
            <person name="Axtell M.J."/>
            <person name="Barker E."/>
            <person name="Barker M.S."/>
            <person name="Bennetzen J.L."/>
            <person name="Bonawitz N.D."/>
            <person name="Chapple C."/>
            <person name="Cheng C."/>
            <person name="Correa L.G."/>
            <person name="Dacre M."/>
            <person name="DeBarry J."/>
            <person name="Dreyer I."/>
            <person name="Elias M."/>
            <person name="Engstrom E.M."/>
            <person name="Estelle M."/>
            <person name="Feng L."/>
            <person name="Finet C."/>
            <person name="Floyd S.K."/>
            <person name="Frommer W.B."/>
            <person name="Fujita T."/>
            <person name="Gramzow L."/>
            <person name="Gutensohn M."/>
            <person name="Harholt J."/>
            <person name="Hattori M."/>
            <person name="Heyl A."/>
            <person name="Hirai T."/>
            <person name="Hiwatashi Y."/>
            <person name="Ishikawa M."/>
            <person name="Iwata M."/>
            <person name="Karol K.G."/>
            <person name="Koehler B."/>
            <person name="Kolukisaoglu U."/>
            <person name="Kubo M."/>
            <person name="Kurata T."/>
            <person name="Lalonde S."/>
            <person name="Li K."/>
            <person name="Li Y."/>
            <person name="Litt A."/>
            <person name="Lyons E."/>
            <person name="Manning G."/>
            <person name="Maruyama T."/>
            <person name="Michael T.P."/>
            <person name="Mikami K."/>
            <person name="Miyazaki S."/>
            <person name="Morinaga S."/>
            <person name="Murata T."/>
            <person name="Mueller-Roeber B."/>
            <person name="Nelson D.R."/>
            <person name="Obara M."/>
            <person name="Oguri Y."/>
            <person name="Olmstead R.G."/>
            <person name="Onodera N."/>
            <person name="Petersen B.L."/>
            <person name="Pils B."/>
            <person name="Prigge M."/>
            <person name="Rensing S.A."/>
            <person name="Riano-Pachon D.M."/>
            <person name="Roberts A.W."/>
            <person name="Sato Y."/>
            <person name="Scheller H.V."/>
            <person name="Schulz B."/>
            <person name="Schulz C."/>
            <person name="Shakirov E.V."/>
            <person name="Shibagaki N."/>
            <person name="Shinohara N."/>
            <person name="Shippen D.E."/>
            <person name="Soerensen I."/>
            <person name="Sotooka R."/>
            <person name="Sugimoto N."/>
            <person name="Sugita M."/>
            <person name="Sumikawa N."/>
            <person name="Tanurdzic M."/>
            <person name="Theissen G."/>
            <person name="Ulvskov P."/>
            <person name="Wakazuki S."/>
            <person name="Weng J.K."/>
            <person name="Willats W.W."/>
            <person name="Wipf D."/>
            <person name="Wolf P.G."/>
            <person name="Yang L."/>
            <person name="Zimmer A.D."/>
            <person name="Zhu Q."/>
            <person name="Mitros T."/>
            <person name="Hellsten U."/>
            <person name="Loque D."/>
            <person name="Otillar R."/>
            <person name="Salamov A."/>
            <person name="Schmutz J."/>
            <person name="Shapiro H."/>
            <person name="Lindquist E."/>
            <person name="Lucas S."/>
            <person name="Rokhsar D."/>
            <person name="Grigoriev I.V."/>
        </authorList>
    </citation>
    <scope>NUCLEOTIDE SEQUENCE [LARGE SCALE GENOMIC DNA]</scope>
</reference>
<evidence type="ECO:0000313" key="2">
    <source>
        <dbReference type="EMBL" id="EFJ23306.1"/>
    </source>
</evidence>
<dbReference type="SUPFAM" id="SSF56112">
    <property type="entry name" value="Protein kinase-like (PK-like)"/>
    <property type="match status" value="1"/>
</dbReference>
<dbReference type="Gramene" id="EFJ23306">
    <property type="protein sequence ID" value="EFJ23306"/>
    <property type="gene ID" value="SELMODRAFT_415644"/>
</dbReference>
<dbReference type="Proteomes" id="UP000001514">
    <property type="component" value="Unassembled WGS sequence"/>
</dbReference>
<dbReference type="PROSITE" id="PS50011">
    <property type="entry name" value="PROTEIN_KINASE_DOM"/>
    <property type="match status" value="1"/>
</dbReference>
<dbReference type="InterPro" id="IPR001245">
    <property type="entry name" value="Ser-Thr/Tyr_kinase_cat_dom"/>
</dbReference>
<dbReference type="Gene3D" id="1.10.510.10">
    <property type="entry name" value="Transferase(Phosphotransferase) domain 1"/>
    <property type="match status" value="1"/>
</dbReference>
<keyword evidence="3" id="KW-1185">Reference proteome</keyword>
<evidence type="ECO:0000259" key="1">
    <source>
        <dbReference type="PROSITE" id="PS50011"/>
    </source>
</evidence>
<dbReference type="GO" id="GO:0004674">
    <property type="term" value="F:protein serine/threonine kinase activity"/>
    <property type="evidence" value="ECO:0000318"/>
    <property type="project" value="GO_Central"/>
</dbReference>
<dbReference type="GO" id="GO:0007165">
    <property type="term" value="P:signal transduction"/>
    <property type="evidence" value="ECO:0000318"/>
    <property type="project" value="GO_Central"/>
</dbReference>
<dbReference type="EMBL" id="GL377593">
    <property type="protein sequence ID" value="EFJ23306.1"/>
    <property type="molecule type" value="Genomic_DNA"/>
</dbReference>
<evidence type="ECO:0000313" key="3">
    <source>
        <dbReference type="Proteomes" id="UP000001514"/>
    </source>
</evidence>
<dbReference type="InterPro" id="IPR000719">
    <property type="entry name" value="Prot_kinase_dom"/>
</dbReference>
<accession>D8RWS8</accession>
<dbReference type="AlphaFoldDB" id="D8RWS8"/>
<dbReference type="InterPro" id="IPR051681">
    <property type="entry name" value="Ser/Thr_Kinases-Pseudokinases"/>
</dbReference>
<dbReference type="InParanoid" id="D8RWS8"/>